<feature type="domain" description="O-antigen ligase-related" evidence="6">
    <location>
        <begin position="196"/>
        <end position="319"/>
    </location>
</feature>
<dbReference type="GO" id="GO:0016020">
    <property type="term" value="C:membrane"/>
    <property type="evidence" value="ECO:0007669"/>
    <property type="project" value="UniProtKB-SubCell"/>
</dbReference>
<dbReference type="OrthoDB" id="199246at2157"/>
<dbReference type="InterPro" id="IPR051533">
    <property type="entry name" value="WaaL-like"/>
</dbReference>
<sequence>MRQVPTLLASIFLVSTFLSQSTLIPGFVGYGLSSAVLVVIALSLIKNRRLRYKLDKKTQLFYLVISTMFVFNLFRYPSLSRFLRALTFISVTYFVLFILPQAATWRPVWYWFSVATAILTVVSVPTLFVDSIGIGPFQIRAWHTTTSLPIVDFNTFSGIFINPNTLGQTSAIAALSSLQFIREGDRRSMGLFGVNASAVALSGSRVGAAILVICTGLFVVHELSGRRWLAIMTVTGMMSALVGVLMFFNVLPVDLPIDLTGRKELWTATIRAVIDSPLGYGPGILGEVLSRYVEAGGAKNPHNAYLKVLLSGGILAGFAHVCIYLISIRRAIWSVTQTDGVSVYILLTATMIIGLFNGSSIFGLSAVSAMSALILGYALQMRITPPSSTSFDSQIGDRSRS</sequence>
<gene>
    <name evidence="7" type="ORF">SAMN05216226_1472</name>
</gene>
<evidence type="ECO:0000256" key="5">
    <source>
        <dbReference type="SAM" id="Phobius"/>
    </source>
</evidence>
<evidence type="ECO:0000313" key="8">
    <source>
        <dbReference type="Proteomes" id="UP000198856"/>
    </source>
</evidence>
<evidence type="ECO:0000256" key="4">
    <source>
        <dbReference type="ARBA" id="ARBA00023136"/>
    </source>
</evidence>
<keyword evidence="2 5" id="KW-0812">Transmembrane</keyword>
<evidence type="ECO:0000256" key="1">
    <source>
        <dbReference type="ARBA" id="ARBA00004141"/>
    </source>
</evidence>
<feature type="transmembrane region" description="Helical" evidence="5">
    <location>
        <begin position="108"/>
        <end position="128"/>
    </location>
</feature>
<dbReference type="Pfam" id="PF04932">
    <property type="entry name" value="Wzy_C"/>
    <property type="match status" value="1"/>
</dbReference>
<dbReference type="PANTHER" id="PTHR37422:SF13">
    <property type="entry name" value="LIPOPOLYSACCHARIDE BIOSYNTHESIS PROTEIN PA4999-RELATED"/>
    <property type="match status" value="1"/>
</dbReference>
<evidence type="ECO:0000313" key="7">
    <source>
        <dbReference type="EMBL" id="SDK21073.1"/>
    </source>
</evidence>
<feature type="transmembrane region" description="Helical" evidence="5">
    <location>
        <begin position="59"/>
        <end position="76"/>
    </location>
</feature>
<dbReference type="GO" id="GO:0016874">
    <property type="term" value="F:ligase activity"/>
    <property type="evidence" value="ECO:0007669"/>
    <property type="project" value="UniProtKB-KW"/>
</dbReference>
<feature type="transmembrane region" description="Helical" evidence="5">
    <location>
        <begin position="304"/>
        <end position="326"/>
    </location>
</feature>
<dbReference type="InterPro" id="IPR007016">
    <property type="entry name" value="O-antigen_ligase-rel_domated"/>
</dbReference>
<comment type="subcellular location">
    <subcellularLocation>
        <location evidence="1">Membrane</location>
        <topology evidence="1">Multi-pass membrane protein</topology>
    </subcellularLocation>
</comment>
<feature type="transmembrane region" description="Helical" evidence="5">
    <location>
        <begin position="198"/>
        <end position="221"/>
    </location>
</feature>
<feature type="transmembrane region" description="Helical" evidence="5">
    <location>
        <begin position="228"/>
        <end position="251"/>
    </location>
</feature>
<dbReference type="PANTHER" id="PTHR37422">
    <property type="entry name" value="TEICHURONIC ACID BIOSYNTHESIS PROTEIN TUAE"/>
    <property type="match status" value="1"/>
</dbReference>
<evidence type="ECO:0000256" key="2">
    <source>
        <dbReference type="ARBA" id="ARBA00022692"/>
    </source>
</evidence>
<accession>A0A1G9A162</accession>
<proteinExistence type="predicted"/>
<reference evidence="7 8" key="1">
    <citation type="submission" date="2016-10" db="EMBL/GenBank/DDBJ databases">
        <authorList>
            <person name="de Groot N.N."/>
        </authorList>
    </citation>
    <scope>NUCLEOTIDE SEQUENCE [LARGE SCALE GENOMIC DNA]</scope>
    <source>
        <strain evidence="7 8">IBRC-M10015</strain>
    </source>
</reference>
<dbReference type="AlphaFoldDB" id="A0A1G9A162"/>
<dbReference type="Proteomes" id="UP000198856">
    <property type="component" value="Unassembled WGS sequence"/>
</dbReference>
<feature type="transmembrane region" description="Helical" evidence="5">
    <location>
        <begin position="338"/>
        <end position="356"/>
    </location>
</feature>
<feature type="transmembrane region" description="Helical" evidence="5">
    <location>
        <begin position="82"/>
        <end position="99"/>
    </location>
</feature>
<keyword evidence="8" id="KW-1185">Reference proteome</keyword>
<feature type="transmembrane region" description="Helical" evidence="5">
    <location>
        <begin position="29"/>
        <end position="47"/>
    </location>
</feature>
<organism evidence="7 8">
    <name type="scientific">Halovenus aranensis</name>
    <dbReference type="NCBI Taxonomy" id="890420"/>
    <lineage>
        <taxon>Archaea</taxon>
        <taxon>Methanobacteriati</taxon>
        <taxon>Methanobacteriota</taxon>
        <taxon>Stenosarchaea group</taxon>
        <taxon>Halobacteria</taxon>
        <taxon>Halobacteriales</taxon>
        <taxon>Haloarculaceae</taxon>
        <taxon>Halovenus</taxon>
    </lineage>
</organism>
<dbReference type="RefSeq" id="WP_143414212.1">
    <property type="nucleotide sequence ID" value="NZ_FNFC01000047.1"/>
</dbReference>
<evidence type="ECO:0000256" key="3">
    <source>
        <dbReference type="ARBA" id="ARBA00022989"/>
    </source>
</evidence>
<keyword evidence="7" id="KW-0436">Ligase</keyword>
<keyword evidence="3 5" id="KW-1133">Transmembrane helix</keyword>
<protein>
    <submittedName>
        <fullName evidence="7">O-antigen ligase</fullName>
    </submittedName>
</protein>
<name>A0A1G9A162_9EURY</name>
<keyword evidence="4 5" id="KW-0472">Membrane</keyword>
<evidence type="ECO:0000259" key="6">
    <source>
        <dbReference type="Pfam" id="PF04932"/>
    </source>
</evidence>
<dbReference type="EMBL" id="FNFC01000047">
    <property type="protein sequence ID" value="SDK21073.1"/>
    <property type="molecule type" value="Genomic_DNA"/>
</dbReference>